<keyword evidence="2" id="KW-1185">Reference proteome</keyword>
<evidence type="ECO:0000313" key="2">
    <source>
        <dbReference type="Proteomes" id="UP000245119"/>
    </source>
</evidence>
<dbReference type="AlphaFoldDB" id="A0A2T7NRT5"/>
<evidence type="ECO:0000313" key="1">
    <source>
        <dbReference type="EMBL" id="PVD23862.1"/>
    </source>
</evidence>
<reference evidence="1 2" key="1">
    <citation type="submission" date="2018-04" db="EMBL/GenBank/DDBJ databases">
        <title>The genome of golden apple snail Pomacea canaliculata provides insight into stress tolerance and invasive adaptation.</title>
        <authorList>
            <person name="Liu C."/>
            <person name="Liu B."/>
            <person name="Ren Y."/>
            <person name="Zhang Y."/>
            <person name="Wang H."/>
            <person name="Li S."/>
            <person name="Jiang F."/>
            <person name="Yin L."/>
            <person name="Zhang G."/>
            <person name="Qian W."/>
            <person name="Fan W."/>
        </authorList>
    </citation>
    <scope>NUCLEOTIDE SEQUENCE [LARGE SCALE GENOMIC DNA]</scope>
    <source>
        <strain evidence="1">SZHN2017</strain>
        <tissue evidence="1">Muscle</tissue>
    </source>
</reference>
<organism evidence="1 2">
    <name type="scientific">Pomacea canaliculata</name>
    <name type="common">Golden apple snail</name>
    <dbReference type="NCBI Taxonomy" id="400727"/>
    <lineage>
        <taxon>Eukaryota</taxon>
        <taxon>Metazoa</taxon>
        <taxon>Spiralia</taxon>
        <taxon>Lophotrochozoa</taxon>
        <taxon>Mollusca</taxon>
        <taxon>Gastropoda</taxon>
        <taxon>Caenogastropoda</taxon>
        <taxon>Architaenioglossa</taxon>
        <taxon>Ampullarioidea</taxon>
        <taxon>Ampullariidae</taxon>
        <taxon>Pomacea</taxon>
    </lineage>
</organism>
<proteinExistence type="predicted"/>
<accession>A0A2T7NRT5</accession>
<dbReference type="EMBL" id="PZQS01000010">
    <property type="protein sequence ID" value="PVD23862.1"/>
    <property type="molecule type" value="Genomic_DNA"/>
</dbReference>
<name>A0A2T7NRT5_POMCA</name>
<protein>
    <submittedName>
        <fullName evidence="1">Uncharacterized protein</fullName>
    </submittedName>
</protein>
<dbReference type="Proteomes" id="UP000245119">
    <property type="component" value="Linkage Group LG10"/>
</dbReference>
<sequence length="125" mass="14252">MSQGLDVADDVVSHPGQNAFSFYLSFTHKKREDDSSPEETSIPPTLEVLHDECLKRTQCWCVYNSVRPFLARAASLVSDAAGRYLPVAKRPESWQSKQTPEAQCFLPQQTTSQRMRRLHVRKSEL</sequence>
<gene>
    <name evidence="1" type="ORF">C0Q70_17136</name>
</gene>
<comment type="caution">
    <text evidence="1">The sequence shown here is derived from an EMBL/GenBank/DDBJ whole genome shotgun (WGS) entry which is preliminary data.</text>
</comment>